<feature type="region of interest" description="Disordered" evidence="1">
    <location>
        <begin position="43"/>
        <end position="158"/>
    </location>
</feature>
<keyword evidence="3" id="KW-1185">Reference proteome</keyword>
<reference evidence="2 3" key="1">
    <citation type="submission" date="2017-03" db="EMBL/GenBank/DDBJ databases">
        <title>An alternative strategy for trypanosome survival in the mammalian bloodstream revealed through genome and transcriptome analysis of the ubiquitous bovine parasite Trypanosoma (Megatrypanum) theileri.</title>
        <authorList>
            <person name="Kelly S."/>
            <person name="Ivens A."/>
            <person name="Mott A."/>
            <person name="O'Neill E."/>
            <person name="Emms D."/>
            <person name="Macleod O."/>
            <person name="Voorheis P."/>
            <person name="Matthews J."/>
            <person name="Matthews K."/>
            <person name="Carrington M."/>
        </authorList>
    </citation>
    <scope>NUCLEOTIDE SEQUENCE [LARGE SCALE GENOMIC DNA]</scope>
    <source>
        <strain evidence="2">Edinburgh</strain>
    </source>
</reference>
<dbReference type="VEuPathDB" id="TriTrypDB:TM35_000501230"/>
<dbReference type="EMBL" id="NBCO01000050">
    <property type="protein sequence ID" value="ORC84069.1"/>
    <property type="molecule type" value="Genomic_DNA"/>
</dbReference>
<feature type="non-terminal residue" evidence="2">
    <location>
        <position position="1"/>
    </location>
</feature>
<comment type="caution">
    <text evidence="2">The sequence shown here is derived from an EMBL/GenBank/DDBJ whole genome shotgun (WGS) entry which is preliminary data.</text>
</comment>
<evidence type="ECO:0000313" key="2">
    <source>
        <dbReference type="EMBL" id="ORC84069.1"/>
    </source>
</evidence>
<dbReference type="Proteomes" id="UP000192257">
    <property type="component" value="Unassembled WGS sequence"/>
</dbReference>
<name>A0A1X0NIQ8_9TRYP</name>
<organism evidence="2 3">
    <name type="scientific">Trypanosoma theileri</name>
    <dbReference type="NCBI Taxonomy" id="67003"/>
    <lineage>
        <taxon>Eukaryota</taxon>
        <taxon>Discoba</taxon>
        <taxon>Euglenozoa</taxon>
        <taxon>Kinetoplastea</taxon>
        <taxon>Metakinetoplastina</taxon>
        <taxon>Trypanosomatida</taxon>
        <taxon>Trypanosomatidae</taxon>
        <taxon>Trypanosoma</taxon>
    </lineage>
</organism>
<feature type="compositionally biased region" description="Polar residues" evidence="1">
    <location>
        <begin position="61"/>
        <end position="75"/>
    </location>
</feature>
<evidence type="ECO:0000313" key="3">
    <source>
        <dbReference type="Proteomes" id="UP000192257"/>
    </source>
</evidence>
<proteinExistence type="predicted"/>
<dbReference type="GeneID" id="39990350"/>
<protein>
    <submittedName>
        <fullName evidence="2">Uncharacterized protein</fullName>
    </submittedName>
</protein>
<sequence length="158" mass="15784">AAVLAKPAVGGQDSAGGKAMLEEAKGDKQCDASLGEEAKKKLCQTPAAAASSSVVQKAQEEQTGSLNDLQTNPQQLGGVHGSSVVSTAGQGTLQPGQSEGSEQNPLSGSQTGTSGRPQVPSNSDQETPAANAQSNNTQSEQAQNTEPSSHSVTPPSSS</sequence>
<feature type="compositionally biased region" description="Polar residues" evidence="1">
    <location>
        <begin position="83"/>
        <end position="146"/>
    </location>
</feature>
<feature type="compositionally biased region" description="Low complexity" evidence="1">
    <location>
        <begin position="147"/>
        <end position="158"/>
    </location>
</feature>
<dbReference type="AlphaFoldDB" id="A0A1X0NIQ8"/>
<dbReference type="RefSeq" id="XP_028878135.1">
    <property type="nucleotide sequence ID" value="XM_029030570.1"/>
</dbReference>
<accession>A0A1X0NIQ8</accession>
<gene>
    <name evidence="2" type="ORF">TM35_000501230</name>
</gene>
<evidence type="ECO:0000256" key="1">
    <source>
        <dbReference type="SAM" id="MobiDB-lite"/>
    </source>
</evidence>